<feature type="compositionally biased region" description="Polar residues" evidence="1">
    <location>
        <begin position="57"/>
        <end position="77"/>
    </location>
</feature>
<dbReference type="EMBL" id="QRPH01000006">
    <property type="protein sequence ID" value="RHL94525.1"/>
    <property type="molecule type" value="Genomic_DNA"/>
</dbReference>
<evidence type="ECO:0000313" key="3">
    <source>
        <dbReference type="Proteomes" id="UP000285613"/>
    </source>
</evidence>
<organism evidence="2 3">
    <name type="scientific">Bifidobacterium pseudocatenulatum</name>
    <dbReference type="NCBI Taxonomy" id="28026"/>
    <lineage>
        <taxon>Bacteria</taxon>
        <taxon>Bacillati</taxon>
        <taxon>Actinomycetota</taxon>
        <taxon>Actinomycetes</taxon>
        <taxon>Bifidobacteriales</taxon>
        <taxon>Bifidobacteriaceae</taxon>
        <taxon>Bifidobacterium</taxon>
    </lineage>
</organism>
<proteinExistence type="predicted"/>
<gene>
    <name evidence="2" type="ORF">DWZ91_08485</name>
</gene>
<dbReference type="RefSeq" id="WP_118376534.1">
    <property type="nucleotide sequence ID" value="NZ_QRPH01000006.1"/>
</dbReference>
<dbReference type="Proteomes" id="UP000285613">
    <property type="component" value="Unassembled WGS sequence"/>
</dbReference>
<evidence type="ECO:0000256" key="1">
    <source>
        <dbReference type="SAM" id="MobiDB-lite"/>
    </source>
</evidence>
<feature type="region of interest" description="Disordered" evidence="1">
    <location>
        <begin position="32"/>
        <end position="93"/>
    </location>
</feature>
<sequence>MENMENPKKLAVATIAGLTEVAGMAAPAMADETAADPTVGQTQSADPTKDALDKANTAVSESQTAYDNAQQNVQDAQSKVDDAYASDPATNAAQSELDAAQSAKKDAAQAALAEVNATLKTAETALATAKSDAESAQDAYDKAHKVVTPSKDTTITVDTPDSANSANRAAVKTSTQAKLGDTGVDVMETAVFTIMAAGTAGATLMLKRRGDGRYGLMARHAK</sequence>
<evidence type="ECO:0000313" key="2">
    <source>
        <dbReference type="EMBL" id="RHL94525.1"/>
    </source>
</evidence>
<name>A0AAQ0LRI3_BIFPS</name>
<protein>
    <submittedName>
        <fullName evidence="2">Uncharacterized protein</fullName>
    </submittedName>
</protein>
<accession>A0AAQ0LRI3</accession>
<dbReference type="AlphaFoldDB" id="A0AAQ0LRI3"/>
<comment type="caution">
    <text evidence="2">The sequence shown here is derived from an EMBL/GenBank/DDBJ whole genome shotgun (WGS) entry which is preliminary data.</text>
</comment>
<reference evidence="2 3" key="1">
    <citation type="submission" date="2018-08" db="EMBL/GenBank/DDBJ databases">
        <title>A genome reference for cultivated species of the human gut microbiota.</title>
        <authorList>
            <person name="Zou Y."/>
            <person name="Xue W."/>
            <person name="Luo G."/>
        </authorList>
    </citation>
    <scope>NUCLEOTIDE SEQUENCE [LARGE SCALE GENOMIC DNA]</scope>
    <source>
        <strain evidence="2 3">AF36-12AT</strain>
    </source>
</reference>